<proteinExistence type="inferred from homology"/>
<dbReference type="PROSITE" id="PS00061">
    <property type="entry name" value="ADH_SHORT"/>
    <property type="match status" value="1"/>
</dbReference>
<comment type="similarity">
    <text evidence="1">Belongs to the short-chain dehydrogenases/reductases (SDR) family.</text>
</comment>
<dbReference type="InterPro" id="IPR002347">
    <property type="entry name" value="SDR_fam"/>
</dbReference>
<dbReference type="InterPro" id="IPR036291">
    <property type="entry name" value="NAD(P)-bd_dom_sf"/>
</dbReference>
<organism evidence="2 3">
    <name type="scientific">Halopenitus salinus</name>
    <dbReference type="NCBI Taxonomy" id="1198295"/>
    <lineage>
        <taxon>Archaea</taxon>
        <taxon>Methanobacteriati</taxon>
        <taxon>Methanobacteriota</taxon>
        <taxon>Stenosarchaea group</taxon>
        <taxon>Halobacteria</taxon>
        <taxon>Halobacteriales</taxon>
        <taxon>Haloferacaceae</taxon>
        <taxon>Halopenitus</taxon>
    </lineage>
</organism>
<dbReference type="Proteomes" id="UP001596296">
    <property type="component" value="Unassembled WGS sequence"/>
</dbReference>
<keyword evidence="2" id="KW-0560">Oxidoreductase</keyword>
<dbReference type="PANTHER" id="PTHR42760">
    <property type="entry name" value="SHORT-CHAIN DEHYDROGENASES/REDUCTASES FAMILY MEMBER"/>
    <property type="match status" value="1"/>
</dbReference>
<dbReference type="PANTHER" id="PTHR42760:SF135">
    <property type="entry name" value="BLL7886 PROTEIN"/>
    <property type="match status" value="1"/>
</dbReference>
<dbReference type="EC" id="1.1.1.-" evidence="2"/>
<dbReference type="PRINTS" id="PR00080">
    <property type="entry name" value="SDRFAMILY"/>
</dbReference>
<gene>
    <name evidence="2" type="ORF">ACFQE9_11145</name>
</gene>
<dbReference type="Pfam" id="PF13561">
    <property type="entry name" value="adh_short_C2"/>
    <property type="match status" value="1"/>
</dbReference>
<dbReference type="RefSeq" id="WP_379744419.1">
    <property type="nucleotide sequence ID" value="NZ_JBHSVN010000001.1"/>
</dbReference>
<dbReference type="InterPro" id="IPR020904">
    <property type="entry name" value="Sc_DH/Rdtase_CS"/>
</dbReference>
<dbReference type="FunFam" id="3.40.50.720:FF:000084">
    <property type="entry name" value="Short-chain dehydrogenase reductase"/>
    <property type="match status" value="1"/>
</dbReference>
<name>A0ABD5UUB4_9EURY</name>
<evidence type="ECO:0000313" key="3">
    <source>
        <dbReference type="Proteomes" id="UP001596296"/>
    </source>
</evidence>
<accession>A0ABD5UUB4</accession>
<reference evidence="2 3" key="1">
    <citation type="journal article" date="2019" name="Int. J. Syst. Evol. Microbiol.">
        <title>The Global Catalogue of Microorganisms (GCM) 10K type strain sequencing project: providing services to taxonomists for standard genome sequencing and annotation.</title>
        <authorList>
            <consortium name="The Broad Institute Genomics Platform"/>
            <consortium name="The Broad Institute Genome Sequencing Center for Infectious Disease"/>
            <person name="Wu L."/>
            <person name="Ma J."/>
        </authorList>
    </citation>
    <scope>NUCLEOTIDE SEQUENCE [LARGE SCALE GENOMIC DNA]</scope>
    <source>
        <strain evidence="2 3">SKJ47</strain>
    </source>
</reference>
<dbReference type="SUPFAM" id="SSF51735">
    <property type="entry name" value="NAD(P)-binding Rossmann-fold domains"/>
    <property type="match status" value="1"/>
</dbReference>
<protein>
    <submittedName>
        <fullName evidence="2">SDR family NAD(P)-dependent oxidoreductase</fullName>
        <ecNumber evidence="2">1.1.1.-</ecNumber>
    </submittedName>
</protein>
<dbReference type="CDD" id="cd05233">
    <property type="entry name" value="SDR_c"/>
    <property type="match status" value="1"/>
</dbReference>
<dbReference type="GO" id="GO:0016491">
    <property type="term" value="F:oxidoreductase activity"/>
    <property type="evidence" value="ECO:0007669"/>
    <property type="project" value="UniProtKB-KW"/>
</dbReference>
<comment type="caution">
    <text evidence="2">The sequence shown here is derived from an EMBL/GenBank/DDBJ whole genome shotgun (WGS) entry which is preliminary data.</text>
</comment>
<dbReference type="Gene3D" id="3.40.50.720">
    <property type="entry name" value="NAD(P)-binding Rossmann-like Domain"/>
    <property type="match status" value="1"/>
</dbReference>
<dbReference type="PRINTS" id="PR00081">
    <property type="entry name" value="GDHRDH"/>
</dbReference>
<evidence type="ECO:0000256" key="1">
    <source>
        <dbReference type="ARBA" id="ARBA00006484"/>
    </source>
</evidence>
<keyword evidence="3" id="KW-1185">Reference proteome</keyword>
<evidence type="ECO:0000313" key="2">
    <source>
        <dbReference type="EMBL" id="MFC6893154.1"/>
    </source>
</evidence>
<dbReference type="EMBL" id="JBHSXL010000009">
    <property type="protein sequence ID" value="MFC6893154.1"/>
    <property type="molecule type" value="Genomic_DNA"/>
</dbReference>
<dbReference type="AlphaFoldDB" id="A0ABD5UUB4"/>
<sequence length="261" mass="27295">MDTDEPADADGIGSIPEGEEMRALVVGASRGMGRAIVETLADQGAAVAMAARSIDELRELSATLDGETVPIECDVRETAAVNRAVERALEEFGGLDAVVTTVGVLTRGPIDEATDEDLEFVVDTNLLGALRVARATIPPLVETDGSLVFVSSEAATRGVPNLPAYCATKGAIDALTRQLAVEYADENVRVNAVAPGTTRTSMNEAVRNEDPDWEDRRARDIPLGRLGEAGDVAETVAFLLSPGADYVTGEVIAVDGGSTAR</sequence>